<accession>A0A0P1BD86</accession>
<comment type="similarity">
    <text evidence="5">Belongs to the TPT transporter family. SLC35D subfamily.</text>
</comment>
<evidence type="ECO:0000313" key="8">
    <source>
        <dbReference type="Proteomes" id="UP000054845"/>
    </source>
</evidence>
<dbReference type="EMBL" id="CCYA01000217">
    <property type="protein sequence ID" value="CEH13435.1"/>
    <property type="molecule type" value="Genomic_DNA"/>
</dbReference>
<comment type="subunit">
    <text evidence="5">Homooligomer.</text>
</comment>
<evidence type="ECO:0000256" key="4">
    <source>
        <dbReference type="ARBA" id="ARBA00023136"/>
    </source>
</evidence>
<evidence type="ECO:0000256" key="1">
    <source>
        <dbReference type="ARBA" id="ARBA00004141"/>
    </source>
</evidence>
<feature type="transmembrane region" description="Helical" evidence="5">
    <location>
        <begin position="282"/>
        <end position="299"/>
    </location>
</feature>
<evidence type="ECO:0000313" key="7">
    <source>
        <dbReference type="EMBL" id="CEH13435.1"/>
    </source>
</evidence>
<dbReference type="GO" id="GO:0030659">
    <property type="term" value="C:cytoplasmic vesicle membrane"/>
    <property type="evidence" value="ECO:0007669"/>
    <property type="project" value="UniProtKB-SubCell"/>
</dbReference>
<dbReference type="NCBIfam" id="TIGR00803">
    <property type="entry name" value="nst"/>
    <property type="match status" value="1"/>
</dbReference>
<keyword evidence="5" id="KW-0968">Cytoplasmic vesicle</keyword>
<keyword evidence="4 5" id="KW-0472">Membrane</keyword>
<evidence type="ECO:0000256" key="6">
    <source>
        <dbReference type="SAM" id="MobiDB-lite"/>
    </source>
</evidence>
<keyword evidence="2 5" id="KW-0812">Transmembrane</keyword>
<dbReference type="STRING" id="401625.A0A0P1BD86"/>
<dbReference type="InterPro" id="IPR050186">
    <property type="entry name" value="TPT_transporter"/>
</dbReference>
<dbReference type="OrthoDB" id="417037at2759"/>
<keyword evidence="3 5" id="KW-1133">Transmembrane helix</keyword>
<dbReference type="PANTHER" id="PTHR11132">
    <property type="entry name" value="SOLUTE CARRIER FAMILY 35"/>
    <property type="match status" value="1"/>
</dbReference>
<comment type="function">
    <text evidence="5">Involved in the import of GDP-mannose from the cytoplasm into the Golgi lumen.</text>
</comment>
<evidence type="ECO:0000256" key="5">
    <source>
        <dbReference type="RuleBase" id="RU367097"/>
    </source>
</evidence>
<feature type="compositionally biased region" description="Low complexity" evidence="6">
    <location>
        <begin position="438"/>
        <end position="451"/>
    </location>
</feature>
<protein>
    <recommendedName>
        <fullName evidence="5">GDP-mannose transporter</fullName>
        <shortName evidence="5">GMT</shortName>
    </recommendedName>
</protein>
<organism evidence="7 8">
    <name type="scientific">Ceraceosorus bombacis</name>
    <dbReference type="NCBI Taxonomy" id="401625"/>
    <lineage>
        <taxon>Eukaryota</taxon>
        <taxon>Fungi</taxon>
        <taxon>Dikarya</taxon>
        <taxon>Basidiomycota</taxon>
        <taxon>Ustilaginomycotina</taxon>
        <taxon>Exobasidiomycetes</taxon>
        <taxon>Ceraceosorales</taxon>
        <taxon>Ceraceosoraceae</taxon>
        <taxon>Ceraceosorus</taxon>
    </lineage>
</organism>
<keyword evidence="5" id="KW-0333">Golgi apparatus</keyword>
<evidence type="ECO:0000256" key="2">
    <source>
        <dbReference type="ARBA" id="ARBA00022692"/>
    </source>
</evidence>
<feature type="compositionally biased region" description="Basic and acidic residues" evidence="6">
    <location>
        <begin position="452"/>
        <end position="476"/>
    </location>
</feature>
<feature type="region of interest" description="Disordered" evidence="6">
    <location>
        <begin position="1"/>
        <end position="35"/>
    </location>
</feature>
<dbReference type="Proteomes" id="UP000054845">
    <property type="component" value="Unassembled WGS sequence"/>
</dbReference>
<dbReference type="SUPFAM" id="SSF103481">
    <property type="entry name" value="Multidrug resistance efflux transporter EmrE"/>
    <property type="match status" value="1"/>
</dbReference>
<proteinExistence type="inferred from homology"/>
<dbReference type="GO" id="GO:0000139">
    <property type="term" value="C:Golgi membrane"/>
    <property type="evidence" value="ECO:0007669"/>
    <property type="project" value="UniProtKB-SubCell"/>
</dbReference>
<sequence length="476" mass="50667">MSRSFFAPSGVESSSSSSGGDRGASPPSDSSRAPFLSNKEAATTLNLGNDAAASGGANGISSDRQDKSALATAGALPPILAYCTASILMTVINKYVLSTRFTLNMFVLLIQSLVGVILVRAAKSTGAIQLRDFNSKDAKNWFPISCLLVLVIWTGSKALQFLSIPVYTIFKNLTIILIAYGEVFLFNARLTRIILLSFGLMVLSSIIAASADIARVLDLADLRMPHNADSLDAVSRLSAGHEVGTSDPLAGIKASVNALDAPDSEGEGVLEAMGGWHIFNSGYVWMALNCTVSAAYVLFMRKRIKSFGFKDWDTMYYNNLLSVPVLIVMSLFVEDWSGANFEKNFPSDRRTSLMTAIVFSGACAVFISYTTAWCIRATSSTTYSMVGALNKLPLALSGMVFFNDPVTTGSTTAIGTGFLAGLVYAYGKNQQAEAGRLASANGAANHGASSSLEERDEFKGSLPMHQREGGAKGRVE</sequence>
<reference evidence="7 8" key="1">
    <citation type="submission" date="2014-09" db="EMBL/GenBank/DDBJ databases">
        <authorList>
            <person name="Magalhaes I.L.F."/>
            <person name="Oliveira U."/>
            <person name="Santos F.R."/>
            <person name="Vidigal T.H.D.A."/>
            <person name="Brescovit A.D."/>
            <person name="Santos A.J."/>
        </authorList>
    </citation>
    <scope>NUCLEOTIDE SEQUENCE [LARGE SCALE GENOMIC DNA]</scope>
</reference>
<keyword evidence="8" id="KW-1185">Reference proteome</keyword>
<dbReference type="GO" id="GO:0005789">
    <property type="term" value="C:endoplasmic reticulum membrane"/>
    <property type="evidence" value="ECO:0007669"/>
    <property type="project" value="UniProtKB-SubCell"/>
</dbReference>
<feature type="transmembrane region" description="Helical" evidence="5">
    <location>
        <begin position="353"/>
        <end position="375"/>
    </location>
</feature>
<feature type="transmembrane region" description="Helical" evidence="5">
    <location>
        <begin position="164"/>
        <end position="186"/>
    </location>
</feature>
<evidence type="ECO:0000256" key="3">
    <source>
        <dbReference type="ARBA" id="ARBA00022989"/>
    </source>
</evidence>
<dbReference type="InterPro" id="IPR037185">
    <property type="entry name" value="EmrE-like"/>
</dbReference>
<keyword evidence="5" id="KW-0762">Sugar transport</keyword>
<feature type="region of interest" description="Disordered" evidence="6">
    <location>
        <begin position="438"/>
        <end position="476"/>
    </location>
</feature>
<feature type="transmembrane region" description="Helical" evidence="5">
    <location>
        <begin position="193"/>
        <end position="214"/>
    </location>
</feature>
<keyword evidence="5" id="KW-0256">Endoplasmic reticulum</keyword>
<comment type="subcellular location">
    <subcellularLocation>
        <location evidence="5">Golgi apparatus membrane</location>
        <topology evidence="5">Multi-pass membrane protein</topology>
    </subcellularLocation>
    <subcellularLocation>
        <location evidence="5">Cytoplasmic vesicle membrane</location>
        <topology evidence="5">Multi-pass membrane protein</topology>
    </subcellularLocation>
    <subcellularLocation>
        <location evidence="5">Endoplasmic reticulum membrane</location>
        <topology evidence="5">Multi-pass membrane protein</topology>
    </subcellularLocation>
    <subcellularLocation>
        <location evidence="1">Membrane</location>
        <topology evidence="1">Multi-pass membrane protein</topology>
    </subcellularLocation>
</comment>
<dbReference type="AlphaFoldDB" id="A0A0P1BD86"/>
<keyword evidence="5" id="KW-0813">Transport</keyword>
<feature type="transmembrane region" description="Helical" evidence="5">
    <location>
        <begin position="140"/>
        <end position="158"/>
    </location>
</feature>
<feature type="transmembrane region" description="Helical" evidence="5">
    <location>
        <begin position="101"/>
        <end position="119"/>
    </location>
</feature>
<feature type="transmembrane region" description="Helical" evidence="5">
    <location>
        <begin position="69"/>
        <end position="89"/>
    </location>
</feature>
<feature type="transmembrane region" description="Helical" evidence="5">
    <location>
        <begin position="315"/>
        <end position="333"/>
    </location>
</feature>
<name>A0A0P1BD86_9BASI</name>